<name>J9DPD1_WUCBA</name>
<sequence>MSERSRTASLSKEIILNPFILLYDAYRSSDKLELRQWLFIDSIDCVILHVLHANVCTSEMVNYRELNDDVPSLVATLSSGASKDNRHWLTNRTISTTATAVASTTNNNVQPVLPALSALASASFQPFLFSAPPIASLEDLTNGERNSDITSTRNNVASASIASVDRNEVRRGDLKG</sequence>
<organism evidence="1 2">
    <name type="scientific">Wuchereria bancrofti</name>
    <dbReference type="NCBI Taxonomy" id="6293"/>
    <lineage>
        <taxon>Eukaryota</taxon>
        <taxon>Metazoa</taxon>
        <taxon>Ecdysozoa</taxon>
        <taxon>Nematoda</taxon>
        <taxon>Chromadorea</taxon>
        <taxon>Rhabditida</taxon>
        <taxon>Spirurina</taxon>
        <taxon>Spiruromorpha</taxon>
        <taxon>Filarioidea</taxon>
        <taxon>Onchocercidae</taxon>
        <taxon>Wuchereria</taxon>
    </lineage>
</organism>
<dbReference type="EMBL" id="ADBV01018756">
    <property type="protein sequence ID" value="EJW71381.1"/>
    <property type="molecule type" value="Genomic_DNA"/>
</dbReference>
<evidence type="ECO:0000313" key="1">
    <source>
        <dbReference type="EMBL" id="EJW71381.1"/>
    </source>
</evidence>
<protein>
    <submittedName>
        <fullName evidence="1">Uncharacterized protein</fullName>
    </submittedName>
</protein>
<accession>J9DPD1</accession>
<comment type="caution">
    <text evidence="1">The sequence shown here is derived from an EMBL/GenBank/DDBJ whole genome shotgun (WGS) entry which is preliminary data.</text>
</comment>
<evidence type="ECO:0000313" key="2">
    <source>
        <dbReference type="Proteomes" id="UP000004810"/>
    </source>
</evidence>
<proteinExistence type="predicted"/>
<gene>
    <name evidence="1" type="ORF">WUBG_17712</name>
</gene>
<reference evidence="2" key="1">
    <citation type="submission" date="2012-08" db="EMBL/GenBank/DDBJ databases">
        <title>The Genome Sequence of Wuchereria bancrofti.</title>
        <authorList>
            <person name="Nutman T.B."/>
            <person name="Fink D.L."/>
            <person name="Russ C."/>
            <person name="Young S."/>
            <person name="Zeng Q."/>
            <person name="Koehrsen M."/>
            <person name="Alvarado L."/>
            <person name="Berlin A."/>
            <person name="Chapman S.B."/>
            <person name="Chen Z."/>
            <person name="Freedman E."/>
            <person name="Gellesch M."/>
            <person name="Goldberg J."/>
            <person name="Griggs A."/>
            <person name="Gujja S."/>
            <person name="Heilman E.R."/>
            <person name="Heiman D."/>
            <person name="Hepburn T."/>
            <person name="Howarth C."/>
            <person name="Jen D."/>
            <person name="Larson L."/>
            <person name="Lewis B."/>
            <person name="Mehta T."/>
            <person name="Park D."/>
            <person name="Pearson M."/>
            <person name="Roberts A."/>
            <person name="Saif S."/>
            <person name="Shea T."/>
            <person name="Shenoy N."/>
            <person name="Sisk P."/>
            <person name="Stolte C."/>
            <person name="Sykes S."/>
            <person name="Walk T."/>
            <person name="White J."/>
            <person name="Yandava C."/>
            <person name="Haas B."/>
            <person name="Henn M.R."/>
            <person name="Nusbaum C."/>
            <person name="Birren B."/>
        </authorList>
    </citation>
    <scope>NUCLEOTIDE SEQUENCE [LARGE SCALE GENOMIC DNA]</scope>
    <source>
        <strain evidence="2">NA</strain>
    </source>
</reference>
<dbReference type="AlphaFoldDB" id="J9DPD1"/>
<dbReference type="Proteomes" id="UP000004810">
    <property type="component" value="Unassembled WGS sequence"/>
</dbReference>